<feature type="compositionally biased region" description="Basic residues" evidence="1">
    <location>
        <begin position="141"/>
        <end position="156"/>
    </location>
</feature>
<feature type="region of interest" description="Disordered" evidence="1">
    <location>
        <begin position="45"/>
        <end position="73"/>
    </location>
</feature>
<evidence type="ECO:0000256" key="1">
    <source>
        <dbReference type="SAM" id="MobiDB-lite"/>
    </source>
</evidence>
<accession>A0A2T2NSF2</accession>
<evidence type="ECO:0000313" key="2">
    <source>
        <dbReference type="EMBL" id="PSN68333.1"/>
    </source>
</evidence>
<proteinExistence type="predicted"/>
<dbReference type="Proteomes" id="UP000240883">
    <property type="component" value="Unassembled WGS sequence"/>
</dbReference>
<dbReference type="AlphaFoldDB" id="A0A2T2NSF2"/>
<name>A0A2T2NSF2_CORCC</name>
<organism evidence="2 3">
    <name type="scientific">Corynespora cassiicola Philippines</name>
    <dbReference type="NCBI Taxonomy" id="1448308"/>
    <lineage>
        <taxon>Eukaryota</taxon>
        <taxon>Fungi</taxon>
        <taxon>Dikarya</taxon>
        <taxon>Ascomycota</taxon>
        <taxon>Pezizomycotina</taxon>
        <taxon>Dothideomycetes</taxon>
        <taxon>Pleosporomycetidae</taxon>
        <taxon>Pleosporales</taxon>
        <taxon>Corynesporascaceae</taxon>
        <taxon>Corynespora</taxon>
    </lineage>
</organism>
<sequence>MPSQTSYSHSIQNLLQHHMLISHPSTSDTNLLSFNYVQPHLSCNAKGSGNNHPTLLPHRPKAESSPVPPPKASSNQAHLFLISAITSRLAGCKKPRILTASPSKQASMHTTPAPPQTASAECFFGGPNATQTPHLPDTHGPKRAKKNATKQRKKNLQVRTKGAAN</sequence>
<evidence type="ECO:0000313" key="3">
    <source>
        <dbReference type="Proteomes" id="UP000240883"/>
    </source>
</evidence>
<dbReference type="EMBL" id="KZ678134">
    <property type="protein sequence ID" value="PSN68333.1"/>
    <property type="molecule type" value="Genomic_DNA"/>
</dbReference>
<keyword evidence="3" id="KW-1185">Reference proteome</keyword>
<protein>
    <submittedName>
        <fullName evidence="2">Uncharacterized protein</fullName>
    </submittedName>
</protein>
<reference evidence="2 3" key="1">
    <citation type="journal article" date="2018" name="Front. Microbiol.">
        <title>Genome-Wide Analysis of Corynespora cassiicola Leaf Fall Disease Putative Effectors.</title>
        <authorList>
            <person name="Lopez D."/>
            <person name="Ribeiro S."/>
            <person name="Label P."/>
            <person name="Fumanal B."/>
            <person name="Venisse J.S."/>
            <person name="Kohler A."/>
            <person name="de Oliveira R.R."/>
            <person name="Labutti K."/>
            <person name="Lipzen A."/>
            <person name="Lail K."/>
            <person name="Bauer D."/>
            <person name="Ohm R.A."/>
            <person name="Barry K.W."/>
            <person name="Spatafora J."/>
            <person name="Grigoriev I.V."/>
            <person name="Martin F.M."/>
            <person name="Pujade-Renaud V."/>
        </authorList>
    </citation>
    <scope>NUCLEOTIDE SEQUENCE [LARGE SCALE GENOMIC DNA]</scope>
    <source>
        <strain evidence="2 3">Philippines</strain>
    </source>
</reference>
<gene>
    <name evidence="2" type="ORF">BS50DRAFT_573252</name>
</gene>
<feature type="region of interest" description="Disordered" evidence="1">
    <location>
        <begin position="100"/>
        <end position="165"/>
    </location>
</feature>
<feature type="compositionally biased region" description="Polar residues" evidence="1">
    <location>
        <begin position="100"/>
        <end position="110"/>
    </location>
</feature>